<gene>
    <name evidence="1" type="ORF">RRG08_028695</name>
</gene>
<accession>A0AAE0XNA3</accession>
<dbReference type="Proteomes" id="UP001283361">
    <property type="component" value="Unassembled WGS sequence"/>
</dbReference>
<reference evidence="1" key="1">
    <citation type="journal article" date="2023" name="G3 (Bethesda)">
        <title>A reference genome for the long-term kleptoplast-retaining sea slug Elysia crispata morphotype clarki.</title>
        <authorList>
            <person name="Eastman K.E."/>
            <person name="Pendleton A.L."/>
            <person name="Shaikh M.A."/>
            <person name="Suttiyut T."/>
            <person name="Ogas R."/>
            <person name="Tomko P."/>
            <person name="Gavelis G."/>
            <person name="Widhalm J.R."/>
            <person name="Wisecaver J.H."/>
        </authorList>
    </citation>
    <scope>NUCLEOTIDE SEQUENCE</scope>
    <source>
        <strain evidence="1">ECLA1</strain>
    </source>
</reference>
<protein>
    <submittedName>
        <fullName evidence="1">Uncharacterized protein</fullName>
    </submittedName>
</protein>
<proteinExistence type="predicted"/>
<keyword evidence="2" id="KW-1185">Reference proteome</keyword>
<comment type="caution">
    <text evidence="1">The sequence shown here is derived from an EMBL/GenBank/DDBJ whole genome shotgun (WGS) entry which is preliminary data.</text>
</comment>
<dbReference type="AlphaFoldDB" id="A0AAE0XNA3"/>
<evidence type="ECO:0000313" key="1">
    <source>
        <dbReference type="EMBL" id="KAK3698840.1"/>
    </source>
</evidence>
<name>A0AAE0XNA3_9GAST</name>
<evidence type="ECO:0000313" key="2">
    <source>
        <dbReference type="Proteomes" id="UP001283361"/>
    </source>
</evidence>
<sequence>MVTASCHTPLDPSARPAVFPHRTLQGQTRGPHGTVSGHLAQLLGAMALTLSYGLDLAMEQRTNQTDPLAQCFQLVEA</sequence>
<organism evidence="1 2">
    <name type="scientific">Elysia crispata</name>
    <name type="common">lettuce slug</name>
    <dbReference type="NCBI Taxonomy" id="231223"/>
    <lineage>
        <taxon>Eukaryota</taxon>
        <taxon>Metazoa</taxon>
        <taxon>Spiralia</taxon>
        <taxon>Lophotrochozoa</taxon>
        <taxon>Mollusca</taxon>
        <taxon>Gastropoda</taxon>
        <taxon>Heterobranchia</taxon>
        <taxon>Euthyneura</taxon>
        <taxon>Panpulmonata</taxon>
        <taxon>Sacoglossa</taxon>
        <taxon>Placobranchoidea</taxon>
        <taxon>Plakobranchidae</taxon>
        <taxon>Elysia</taxon>
    </lineage>
</organism>
<dbReference type="EMBL" id="JAWDGP010007966">
    <property type="protein sequence ID" value="KAK3698840.1"/>
    <property type="molecule type" value="Genomic_DNA"/>
</dbReference>